<evidence type="ECO:0000313" key="3">
    <source>
        <dbReference type="Proteomes" id="UP000324748"/>
    </source>
</evidence>
<gene>
    <name evidence="2" type="ORF">PGT21_032487</name>
</gene>
<comment type="caution">
    <text evidence="2">The sequence shown here is derived from an EMBL/GenBank/DDBJ whole genome shotgun (WGS) entry which is preliminary data.</text>
</comment>
<dbReference type="AlphaFoldDB" id="A0A5B0QC81"/>
<dbReference type="EMBL" id="VSWC01000027">
    <property type="protein sequence ID" value="KAA1110827.1"/>
    <property type="molecule type" value="Genomic_DNA"/>
</dbReference>
<organism evidence="2 3">
    <name type="scientific">Puccinia graminis f. sp. tritici</name>
    <dbReference type="NCBI Taxonomy" id="56615"/>
    <lineage>
        <taxon>Eukaryota</taxon>
        <taxon>Fungi</taxon>
        <taxon>Dikarya</taxon>
        <taxon>Basidiomycota</taxon>
        <taxon>Pucciniomycotina</taxon>
        <taxon>Pucciniomycetes</taxon>
        <taxon>Pucciniales</taxon>
        <taxon>Pucciniaceae</taxon>
        <taxon>Puccinia</taxon>
    </lineage>
</organism>
<evidence type="ECO:0000256" key="1">
    <source>
        <dbReference type="SAM" id="MobiDB-lite"/>
    </source>
</evidence>
<dbReference type="OrthoDB" id="10419925at2759"/>
<feature type="compositionally biased region" description="Polar residues" evidence="1">
    <location>
        <begin position="1"/>
        <end position="28"/>
    </location>
</feature>
<reference evidence="2 3" key="1">
    <citation type="submission" date="2019-05" db="EMBL/GenBank/DDBJ databases">
        <title>Emergence of the Ug99 lineage of the wheat stem rust pathogen through somatic hybridization.</title>
        <authorList>
            <person name="Li F."/>
            <person name="Upadhyaya N.M."/>
            <person name="Sperschneider J."/>
            <person name="Matny O."/>
            <person name="Nguyen-Phuc H."/>
            <person name="Mago R."/>
            <person name="Raley C."/>
            <person name="Miller M.E."/>
            <person name="Silverstein K.A.T."/>
            <person name="Henningsen E."/>
            <person name="Hirsch C.D."/>
            <person name="Visser B."/>
            <person name="Pretorius Z.A."/>
            <person name="Steffenson B.J."/>
            <person name="Schwessinger B."/>
            <person name="Dodds P.N."/>
            <person name="Figueroa M."/>
        </authorList>
    </citation>
    <scope>NUCLEOTIDE SEQUENCE [LARGE SCALE GENOMIC DNA]</scope>
    <source>
        <strain evidence="2">21-0</strain>
    </source>
</reference>
<protein>
    <submittedName>
        <fullName evidence="2">Uncharacterized protein</fullName>
    </submittedName>
</protein>
<accession>A0A5B0QC81</accession>
<feature type="region of interest" description="Disordered" evidence="1">
    <location>
        <begin position="1"/>
        <end position="41"/>
    </location>
</feature>
<sequence>MLNMSPFSPQATHLWQDQTSSKFQTQTERSARRTTNWHKIANPNNVAHKWCKQFRPTQHRNGRGTHKFWIKHACKADTQLLVA</sequence>
<name>A0A5B0QC81_PUCGR</name>
<evidence type="ECO:0000313" key="2">
    <source>
        <dbReference type="EMBL" id="KAA1110827.1"/>
    </source>
</evidence>
<proteinExistence type="predicted"/>
<keyword evidence="3" id="KW-1185">Reference proteome</keyword>
<dbReference type="Proteomes" id="UP000324748">
    <property type="component" value="Unassembled WGS sequence"/>
</dbReference>